<dbReference type="Pfam" id="PF01029">
    <property type="entry name" value="NusB"/>
    <property type="match status" value="1"/>
</dbReference>
<dbReference type="PANTHER" id="PTHR11078">
    <property type="entry name" value="N UTILIZATION SUBSTANCE PROTEIN B-RELATED"/>
    <property type="match status" value="1"/>
</dbReference>
<comment type="caution">
    <text evidence="9">The sequence shown here is derived from an EMBL/GenBank/DDBJ whole genome shotgun (WGS) entry which is preliminary data.</text>
</comment>
<dbReference type="InterPro" id="IPR014729">
    <property type="entry name" value="Rossmann-like_a/b/a_fold"/>
</dbReference>
<dbReference type="InterPro" id="IPR004821">
    <property type="entry name" value="Cyt_trans-like"/>
</dbReference>
<reference evidence="9 10" key="1">
    <citation type="journal article" date="2016" name="Environ. Microbiol.">
        <title>Genomic resolution of a cold subsurface aquifer community provides metabolic insights for novel microbes adapted to high CO concentrations.</title>
        <authorList>
            <person name="Probst A.J."/>
            <person name="Castelle C.J."/>
            <person name="Singh A."/>
            <person name="Brown C.T."/>
            <person name="Anantharaman K."/>
            <person name="Sharon I."/>
            <person name="Hug L.A."/>
            <person name="Burstein D."/>
            <person name="Emerson J.B."/>
            <person name="Thomas B.C."/>
            <person name="Banfield J.F."/>
        </authorList>
    </citation>
    <scope>NUCLEOTIDE SEQUENCE [LARGE SCALE GENOMIC DNA]</scope>
    <source>
        <strain evidence="9">CG2_30_54_11</strain>
    </source>
</reference>
<evidence type="ECO:0000313" key="10">
    <source>
        <dbReference type="Proteomes" id="UP000183245"/>
    </source>
</evidence>
<dbReference type="EMBL" id="MNZT01000030">
    <property type="protein sequence ID" value="OIP98364.1"/>
    <property type="molecule type" value="Genomic_DNA"/>
</dbReference>
<evidence type="ECO:0000256" key="4">
    <source>
        <dbReference type="ARBA" id="ARBA00023015"/>
    </source>
</evidence>
<keyword evidence="2 6" id="KW-0889">Transcription antitermination</keyword>
<dbReference type="GO" id="GO:0003723">
    <property type="term" value="F:RNA binding"/>
    <property type="evidence" value="ECO:0007669"/>
    <property type="project" value="UniProtKB-UniRule"/>
</dbReference>
<dbReference type="NCBIfam" id="TIGR01951">
    <property type="entry name" value="nusB"/>
    <property type="match status" value="1"/>
</dbReference>
<dbReference type="InterPro" id="IPR035926">
    <property type="entry name" value="NusB-like_sf"/>
</dbReference>
<dbReference type="AlphaFoldDB" id="A0A1J5IMQ8"/>
<evidence type="ECO:0000313" key="9">
    <source>
        <dbReference type="EMBL" id="OIP98364.1"/>
    </source>
</evidence>
<protein>
    <recommendedName>
        <fullName evidence="6">Transcription antitermination protein NusB</fullName>
    </recommendedName>
    <alternativeName>
        <fullName evidence="6">Antitermination factor NusB</fullName>
    </alternativeName>
</protein>
<evidence type="ECO:0000256" key="2">
    <source>
        <dbReference type="ARBA" id="ARBA00022814"/>
    </source>
</evidence>
<evidence type="ECO:0000256" key="6">
    <source>
        <dbReference type="HAMAP-Rule" id="MF_00073"/>
    </source>
</evidence>
<evidence type="ECO:0000256" key="5">
    <source>
        <dbReference type="ARBA" id="ARBA00023163"/>
    </source>
</evidence>
<comment type="function">
    <text evidence="6">Involved in transcription antitermination. Required for transcription of ribosomal RNA (rRNA) genes. Binds specifically to the boxA antiterminator sequence of the ribosomal RNA (rrn) operons.</text>
</comment>
<dbReference type="SUPFAM" id="SSF48013">
    <property type="entry name" value="NusB-like"/>
    <property type="match status" value="1"/>
</dbReference>
<evidence type="ECO:0000256" key="3">
    <source>
        <dbReference type="ARBA" id="ARBA00022884"/>
    </source>
</evidence>
<keyword evidence="5 6" id="KW-0804">Transcription</keyword>
<dbReference type="GO" id="GO:0006353">
    <property type="term" value="P:DNA-templated transcription termination"/>
    <property type="evidence" value="ECO:0007669"/>
    <property type="project" value="UniProtKB-UniRule"/>
</dbReference>
<name>A0A1J5IMQ8_9BACT</name>
<dbReference type="STRING" id="1817892.AUK40_01720"/>
<dbReference type="InterPro" id="IPR011605">
    <property type="entry name" value="NusB_fam"/>
</dbReference>
<dbReference type="PANTHER" id="PTHR11078:SF3">
    <property type="entry name" value="ANTITERMINATION NUSB DOMAIN-CONTAINING PROTEIN"/>
    <property type="match status" value="1"/>
</dbReference>
<dbReference type="Gene3D" id="1.10.940.10">
    <property type="entry name" value="NusB-like"/>
    <property type="match status" value="1"/>
</dbReference>
<dbReference type="Proteomes" id="UP000183245">
    <property type="component" value="Unassembled WGS sequence"/>
</dbReference>
<gene>
    <name evidence="6" type="primary">nusB</name>
    <name evidence="9" type="ORF">AUK40_01720</name>
</gene>
<dbReference type="NCBIfam" id="TIGR00125">
    <property type="entry name" value="cyt_tran_rel"/>
    <property type="match status" value="1"/>
</dbReference>
<dbReference type="InterPro" id="IPR006027">
    <property type="entry name" value="NusB_RsmB_TIM44"/>
</dbReference>
<dbReference type="GO" id="GO:0005829">
    <property type="term" value="C:cytosol"/>
    <property type="evidence" value="ECO:0007669"/>
    <property type="project" value="TreeGrafter"/>
</dbReference>
<evidence type="ECO:0000256" key="1">
    <source>
        <dbReference type="ARBA" id="ARBA00005952"/>
    </source>
</evidence>
<comment type="similarity">
    <text evidence="1 6">Belongs to the NusB family.</text>
</comment>
<dbReference type="Pfam" id="PF01467">
    <property type="entry name" value="CTP_transf_like"/>
    <property type="match status" value="1"/>
</dbReference>
<proteinExistence type="inferred from homology"/>
<dbReference type="GO" id="GO:0003824">
    <property type="term" value="F:catalytic activity"/>
    <property type="evidence" value="ECO:0007669"/>
    <property type="project" value="InterPro"/>
</dbReference>
<dbReference type="SUPFAM" id="SSF52374">
    <property type="entry name" value="Nucleotidylyl transferase"/>
    <property type="match status" value="1"/>
</dbReference>
<dbReference type="Gene3D" id="3.40.50.620">
    <property type="entry name" value="HUPs"/>
    <property type="match status" value="1"/>
</dbReference>
<feature type="domain" description="NusB/RsmB/TIM44" evidence="7">
    <location>
        <begin position="13"/>
        <end position="149"/>
    </location>
</feature>
<organism evidence="9 10">
    <name type="scientific">Candidatus Wirthbacteria bacterium CG2_30_54_11</name>
    <dbReference type="NCBI Taxonomy" id="1817892"/>
    <lineage>
        <taxon>Bacteria</taxon>
        <taxon>Candidatus Wirthbacteria</taxon>
    </lineage>
</organism>
<dbReference type="HAMAP" id="MF_00073">
    <property type="entry name" value="NusB"/>
    <property type="match status" value="1"/>
</dbReference>
<sequence length="334" mass="37617">MSKPIKNAYDARHEARKLVLQTLFEASFHACELKPTAARIQQEAFVDQDSDIDALFPALQDADLVNSLLDGIEKSRKQIDQLIARCAPEWPLKQLPKLDLNILRIAIYELYIAKSVPPKVAIDEAIELAKEFSGDSTSRFVNGALGTVSKLRERDSKAETVFMAGEFQPLHRGHIQLLKHIAARFPHIVIGLCGADAPVSADRPLTVTERQTLMEDVLATTAWSLVEGDDDSIAHPHFTFLHLKDTENDQAWLEQISEAAPDISAVYTTNQSVADIFSSANFPVFSHQMYKPAEYKCLEIRRRIVKKEPWDRLVPTKVERFLSTPSTLARFQQK</sequence>
<feature type="domain" description="Cytidyltransferase-like" evidence="8">
    <location>
        <begin position="163"/>
        <end position="232"/>
    </location>
</feature>
<evidence type="ECO:0000259" key="8">
    <source>
        <dbReference type="Pfam" id="PF01467"/>
    </source>
</evidence>
<keyword evidence="4 6" id="KW-0805">Transcription regulation</keyword>
<keyword evidence="3 6" id="KW-0694">RNA-binding</keyword>
<accession>A0A1J5IMQ8</accession>
<dbReference type="GO" id="GO:0031564">
    <property type="term" value="P:transcription antitermination"/>
    <property type="evidence" value="ECO:0007669"/>
    <property type="project" value="UniProtKB-KW"/>
</dbReference>
<evidence type="ECO:0000259" key="7">
    <source>
        <dbReference type="Pfam" id="PF01029"/>
    </source>
</evidence>